<feature type="signal peptide" evidence="1">
    <location>
        <begin position="1"/>
        <end position="29"/>
    </location>
</feature>
<organism evidence="2 3">
    <name type="scientific">Brevundimonas nasdae</name>
    <dbReference type="NCBI Taxonomy" id="172043"/>
    <lineage>
        <taxon>Bacteria</taxon>
        <taxon>Pseudomonadati</taxon>
        <taxon>Pseudomonadota</taxon>
        <taxon>Alphaproteobacteria</taxon>
        <taxon>Caulobacterales</taxon>
        <taxon>Caulobacteraceae</taxon>
        <taxon>Brevundimonas</taxon>
    </lineage>
</organism>
<dbReference type="GeneID" id="94375573"/>
<name>A0ABX8TCP5_9CAUL</name>
<protein>
    <submittedName>
        <fullName evidence="2">Retropepsin-like domain-containing protein</fullName>
    </submittedName>
</protein>
<keyword evidence="1" id="KW-0732">Signal</keyword>
<gene>
    <name evidence="2" type="ORF">KWG56_09860</name>
</gene>
<feature type="chain" id="PRO_5045934424" evidence="1">
    <location>
        <begin position="30"/>
        <end position="291"/>
    </location>
</feature>
<dbReference type="RefSeq" id="WP_219354623.1">
    <property type="nucleotide sequence ID" value="NZ_CP080034.1"/>
</dbReference>
<keyword evidence="3" id="KW-1185">Reference proteome</keyword>
<accession>A0ABX8TCP5</accession>
<dbReference type="Pfam" id="PF13650">
    <property type="entry name" value="Asp_protease_2"/>
    <property type="match status" value="1"/>
</dbReference>
<reference evidence="2 3" key="1">
    <citation type="submission" date="2021-07" db="EMBL/GenBank/DDBJ databases">
        <title>Isolation and characterization of bacteria from a gold mining with a capacity of golden bioaccumulation.</title>
        <authorList>
            <person name="Yang X.J."/>
        </authorList>
    </citation>
    <scope>NUCLEOTIDE SEQUENCE [LARGE SCALE GENOMIC DNA]</scope>
    <source>
        <strain evidence="2 3">Au29</strain>
    </source>
</reference>
<proteinExistence type="predicted"/>
<sequence>MRISFLKLALAAAVLSAPLAASLTHPARAQAPAPETITLFQSNDRVLVMLTIGDHPPMPAVFDTGTNGNIIDMDIAAKLGLENKGASRSVDGSTGRPVPGFETFITKASLGGVAIQNARATAMAFNHANEVAIIGPNSFPGQYVVMDLGKSRLTLFAPENAPQAGAAVPYLGEGGAALPSLNIELEGRAIPAILDTGNTSDFLLPLSLAKGLPLEGELAVIGYATSAAGVQDVYEARLGEDITVAGVVFHRPKIRFIEGGRPNIGMPVLRQLKLMFDPVQRRTWVIAPPAA</sequence>
<dbReference type="EMBL" id="CP080034">
    <property type="protein sequence ID" value="QYC08947.1"/>
    <property type="molecule type" value="Genomic_DNA"/>
</dbReference>
<evidence type="ECO:0000313" key="3">
    <source>
        <dbReference type="Proteomes" id="UP000824334"/>
    </source>
</evidence>
<evidence type="ECO:0000313" key="2">
    <source>
        <dbReference type="EMBL" id="QYC08947.1"/>
    </source>
</evidence>
<dbReference type="Proteomes" id="UP000824334">
    <property type="component" value="Chromosome"/>
</dbReference>
<evidence type="ECO:0000256" key="1">
    <source>
        <dbReference type="SAM" id="SignalP"/>
    </source>
</evidence>